<gene>
    <name evidence="1" type="ORF">QJ522_17290</name>
</gene>
<dbReference type="Proteomes" id="UP001431776">
    <property type="component" value="Unassembled WGS sequence"/>
</dbReference>
<evidence type="ECO:0000313" key="1">
    <source>
        <dbReference type="EMBL" id="MDI6450818.1"/>
    </source>
</evidence>
<accession>A0AAW6TYJ1</accession>
<dbReference type="EMBL" id="JASCXX010000025">
    <property type="protein sequence ID" value="MDI6450818.1"/>
    <property type="molecule type" value="Genomic_DNA"/>
</dbReference>
<proteinExistence type="predicted"/>
<keyword evidence="2" id="KW-1185">Reference proteome</keyword>
<protein>
    <recommendedName>
        <fullName evidence="3">Restriction endonuclease</fullName>
    </recommendedName>
</protein>
<evidence type="ECO:0008006" key="3">
    <source>
        <dbReference type="Google" id="ProtNLM"/>
    </source>
</evidence>
<comment type="caution">
    <text evidence="1">The sequence shown here is derived from an EMBL/GenBank/DDBJ whole genome shotgun (WGS) entry which is preliminary data.</text>
</comment>
<evidence type="ECO:0000313" key="2">
    <source>
        <dbReference type="Proteomes" id="UP001431776"/>
    </source>
</evidence>
<name>A0AAW6TYJ1_9BACT</name>
<sequence length="193" mass="21956">MNPATLREIVENRIANLAGNAFQELCDRFCLKLFPDDYTPVRAAGPRGDRKNDGYCPKARIFFAAHATRGEPQSKTKDKIKSDLEGCLTNHREVAKWVFLTNDILAGDVERYVDEELRPTYPQLTIEIWAHRTICEKMCSTFSQSEVEQIIGMAIGPTVEITAEIDHAKNLLENSQSSEARAFLERLWSQHQD</sequence>
<organism evidence="1 2">
    <name type="scientific">Anaerobaca lacustris</name>
    <dbReference type="NCBI Taxonomy" id="3044600"/>
    <lineage>
        <taxon>Bacteria</taxon>
        <taxon>Pseudomonadati</taxon>
        <taxon>Planctomycetota</taxon>
        <taxon>Phycisphaerae</taxon>
        <taxon>Sedimentisphaerales</taxon>
        <taxon>Anaerobacaceae</taxon>
        <taxon>Anaerobaca</taxon>
    </lineage>
</organism>
<reference evidence="1" key="1">
    <citation type="submission" date="2023-05" db="EMBL/GenBank/DDBJ databases">
        <title>Anaerotaeda fermentans gen. nov., sp. nov., a novel anaerobic planctomycete of the new family within the order Sedimentisphaerales isolated from Taman Peninsula, Russia.</title>
        <authorList>
            <person name="Khomyakova M.A."/>
            <person name="Merkel A.Y."/>
            <person name="Slobodkin A.I."/>
        </authorList>
    </citation>
    <scope>NUCLEOTIDE SEQUENCE</scope>
    <source>
        <strain evidence="1">M17dextr</strain>
    </source>
</reference>
<dbReference type="AlphaFoldDB" id="A0AAW6TYJ1"/>
<feature type="non-terminal residue" evidence="1">
    <location>
        <position position="193"/>
    </location>
</feature>